<dbReference type="CDD" id="cd07042">
    <property type="entry name" value="STAS_SulP_like_sulfate_transporter"/>
    <property type="match status" value="1"/>
</dbReference>
<evidence type="ECO:0000313" key="2">
    <source>
        <dbReference type="EnsemblMetazoa" id="CJA19943.1"/>
    </source>
</evidence>
<evidence type="ECO:0000259" key="1">
    <source>
        <dbReference type="PROSITE" id="PS50801"/>
    </source>
</evidence>
<dbReference type="PROSITE" id="PS50801">
    <property type="entry name" value="STAS"/>
    <property type="match status" value="1"/>
</dbReference>
<sequence length="150" mass="16997">MIFSLGKGKTIKSEEDLRKHLARTSPALLEDGNDTRVVFFASSLFYFNCERFEKKIQKIVDKFEDEKVLVKDSSHEQTPMVIEEKENEKTLIFDMQGVSNVDLSGACALVKIQQDLKSKNILFIIKNPNENVSSFISGVPNGDNLLRVEV</sequence>
<dbReference type="Gene3D" id="3.30.750.24">
    <property type="entry name" value="STAS domain"/>
    <property type="match status" value="1"/>
</dbReference>
<reference evidence="3" key="1">
    <citation type="submission" date="2010-08" db="EMBL/GenBank/DDBJ databases">
        <authorList>
            <consortium name="Caenorhabditis japonica Sequencing Consortium"/>
            <person name="Wilson R.K."/>
        </authorList>
    </citation>
    <scope>NUCLEOTIDE SEQUENCE [LARGE SCALE GENOMIC DNA]</scope>
    <source>
        <strain evidence="3">DF5081</strain>
    </source>
</reference>
<accession>A0A8R1E3X1</accession>
<evidence type="ECO:0000313" key="3">
    <source>
        <dbReference type="Proteomes" id="UP000005237"/>
    </source>
</evidence>
<feature type="domain" description="STAS" evidence="1">
    <location>
        <begin position="25"/>
        <end position="132"/>
    </location>
</feature>
<dbReference type="AlphaFoldDB" id="A0A8R1E3X1"/>
<proteinExistence type="predicted"/>
<dbReference type="Pfam" id="PF01740">
    <property type="entry name" value="STAS"/>
    <property type="match status" value="1"/>
</dbReference>
<name>A0A8R1E3X1_CAEJA</name>
<protein>
    <submittedName>
        <fullName evidence="2">STAS domain-containing protein</fullName>
    </submittedName>
</protein>
<organism evidence="2 3">
    <name type="scientific">Caenorhabditis japonica</name>
    <dbReference type="NCBI Taxonomy" id="281687"/>
    <lineage>
        <taxon>Eukaryota</taxon>
        <taxon>Metazoa</taxon>
        <taxon>Ecdysozoa</taxon>
        <taxon>Nematoda</taxon>
        <taxon>Chromadorea</taxon>
        <taxon>Rhabditida</taxon>
        <taxon>Rhabditina</taxon>
        <taxon>Rhabditomorpha</taxon>
        <taxon>Rhabditoidea</taxon>
        <taxon>Rhabditidae</taxon>
        <taxon>Peloderinae</taxon>
        <taxon>Caenorhabditis</taxon>
    </lineage>
</organism>
<keyword evidence="3" id="KW-1185">Reference proteome</keyword>
<dbReference type="InterPro" id="IPR036513">
    <property type="entry name" value="STAS_dom_sf"/>
</dbReference>
<dbReference type="Proteomes" id="UP000005237">
    <property type="component" value="Unassembled WGS sequence"/>
</dbReference>
<dbReference type="SUPFAM" id="SSF52091">
    <property type="entry name" value="SpoIIaa-like"/>
    <property type="match status" value="1"/>
</dbReference>
<dbReference type="InterPro" id="IPR002645">
    <property type="entry name" value="STAS_dom"/>
</dbReference>
<dbReference type="EnsemblMetazoa" id="CJA19943.1">
    <property type="protein sequence ID" value="CJA19943.1"/>
    <property type="gene ID" value="WBGene00175514"/>
</dbReference>
<reference evidence="2" key="2">
    <citation type="submission" date="2022-06" db="UniProtKB">
        <authorList>
            <consortium name="EnsemblMetazoa"/>
        </authorList>
    </citation>
    <scope>IDENTIFICATION</scope>
    <source>
        <strain evidence="2">DF5081</strain>
    </source>
</reference>